<comment type="subcellular location">
    <subcellularLocation>
        <location evidence="1">Cell inner membrane</location>
    </subcellularLocation>
</comment>
<keyword evidence="5" id="KW-0472">Membrane</keyword>
<dbReference type="GO" id="GO:0009247">
    <property type="term" value="P:glycolipid biosynthetic process"/>
    <property type="evidence" value="ECO:0007669"/>
    <property type="project" value="UniProtKB-ARBA"/>
</dbReference>
<evidence type="ECO:0000256" key="5">
    <source>
        <dbReference type="ARBA" id="ARBA00023136"/>
    </source>
</evidence>
<dbReference type="PIRSF" id="PIRSF026649">
    <property type="entry name" value="MsbB"/>
    <property type="match status" value="1"/>
</dbReference>
<dbReference type="GO" id="GO:0016746">
    <property type="term" value="F:acyltransferase activity"/>
    <property type="evidence" value="ECO:0007669"/>
    <property type="project" value="UniProtKB-KW"/>
</dbReference>
<proteinExistence type="predicted"/>
<reference evidence="8" key="1">
    <citation type="submission" date="2025-08" db="UniProtKB">
        <authorList>
            <consortium name="RefSeq"/>
        </authorList>
    </citation>
    <scope>IDENTIFICATION</scope>
</reference>
<evidence type="ECO:0000256" key="6">
    <source>
        <dbReference type="ARBA" id="ARBA00023315"/>
    </source>
</evidence>
<evidence type="ECO:0000256" key="3">
    <source>
        <dbReference type="ARBA" id="ARBA00022519"/>
    </source>
</evidence>
<protein>
    <recommendedName>
        <fullName evidence="9">Lipid A biosynthesis lauroyl acyltransferase</fullName>
    </recommendedName>
</protein>
<keyword evidence="4" id="KW-0808">Transferase</keyword>
<evidence type="ECO:0000313" key="8">
    <source>
        <dbReference type="RefSeq" id="WP_084545199.1"/>
    </source>
</evidence>
<dbReference type="PANTHER" id="PTHR30606:SF9">
    <property type="entry name" value="LIPID A BIOSYNTHESIS LAUROYLTRANSFERASE"/>
    <property type="match status" value="1"/>
</dbReference>
<accession>A0A8B6XBL3</accession>
<keyword evidence="3" id="KW-0997">Cell inner membrane</keyword>
<evidence type="ECO:0000256" key="1">
    <source>
        <dbReference type="ARBA" id="ARBA00004533"/>
    </source>
</evidence>
<dbReference type="InterPro" id="IPR004960">
    <property type="entry name" value="LipA_acyltrans"/>
</dbReference>
<keyword evidence="7" id="KW-1185">Reference proteome</keyword>
<evidence type="ECO:0000256" key="4">
    <source>
        <dbReference type="ARBA" id="ARBA00022679"/>
    </source>
</evidence>
<dbReference type="GO" id="GO:0005886">
    <property type="term" value="C:plasma membrane"/>
    <property type="evidence" value="ECO:0007669"/>
    <property type="project" value="UniProtKB-SubCell"/>
</dbReference>
<keyword evidence="2" id="KW-1003">Cell membrane</keyword>
<evidence type="ECO:0008006" key="9">
    <source>
        <dbReference type="Google" id="ProtNLM"/>
    </source>
</evidence>
<dbReference type="Proteomes" id="UP000675920">
    <property type="component" value="Unplaced"/>
</dbReference>
<dbReference type="Pfam" id="PF03279">
    <property type="entry name" value="Lip_A_acyltrans"/>
    <property type="match status" value="1"/>
</dbReference>
<dbReference type="AlphaFoldDB" id="A0A8B6XBL3"/>
<dbReference type="OrthoDB" id="9803456at2"/>
<sequence>MTDSNKRGASALARAGAHAAVGFIAALRFVPHPLLRALGNGLGALLWRVAGSRRRIVLRNLELCFPELDAAARERLGRAHVRMLARSLLDRSFAFSASAERLRQLVKIEHRERLPDDRPVILLSPHFVGLDAGAAVLSIDRDWCSVMSTQSNPVFDKAVRDGRLRFGHGLLLSRQEGLRAIVRAIRDLRAFYYLPDMDFGPRDSVFVPFMGVPAATITGLARLAQMTRAAVVPCVTRMTDDGYVVTLYPEWENFPGDLPPDDPAHARRMNAFIEERIREMPEQYYWVHRRFKTRPPGEPSLY</sequence>
<keyword evidence="6" id="KW-0012">Acyltransferase</keyword>
<evidence type="ECO:0000313" key="7">
    <source>
        <dbReference type="Proteomes" id="UP000675920"/>
    </source>
</evidence>
<evidence type="ECO:0000256" key="2">
    <source>
        <dbReference type="ARBA" id="ARBA00022475"/>
    </source>
</evidence>
<dbReference type="PANTHER" id="PTHR30606">
    <property type="entry name" value="LIPID A BIOSYNTHESIS LAUROYL ACYLTRANSFERASE"/>
    <property type="match status" value="1"/>
</dbReference>
<name>A0A8B6XBL3_9BURK</name>
<dbReference type="CDD" id="cd07984">
    <property type="entry name" value="LPLAT_LABLAT-like"/>
    <property type="match status" value="1"/>
</dbReference>
<organism evidence="7 8">
    <name type="scientific">Derxia gummosa DSM 723</name>
    <dbReference type="NCBI Taxonomy" id="1121388"/>
    <lineage>
        <taxon>Bacteria</taxon>
        <taxon>Pseudomonadati</taxon>
        <taxon>Pseudomonadota</taxon>
        <taxon>Betaproteobacteria</taxon>
        <taxon>Burkholderiales</taxon>
        <taxon>Alcaligenaceae</taxon>
        <taxon>Derxia</taxon>
    </lineage>
</organism>
<dbReference type="RefSeq" id="WP_084545199.1">
    <property type="nucleotide sequence ID" value="NZ_AXWS01000015.1"/>
</dbReference>